<accession>A0A7S3FAM0</accession>
<protein>
    <recommendedName>
        <fullName evidence="12">AAA+ ATPase domain-containing protein</fullName>
    </recommendedName>
</protein>
<dbReference type="GO" id="GO:0009535">
    <property type="term" value="C:chloroplast thylakoid membrane"/>
    <property type="evidence" value="ECO:0007669"/>
    <property type="project" value="TreeGrafter"/>
</dbReference>
<evidence type="ECO:0000259" key="12">
    <source>
        <dbReference type="SMART" id="SM00382"/>
    </source>
</evidence>
<dbReference type="CDD" id="cd19501">
    <property type="entry name" value="RecA-like_FtsH"/>
    <property type="match status" value="1"/>
</dbReference>
<gene>
    <name evidence="13" type="ORF">PSIN1315_LOCUS6320</name>
</gene>
<keyword evidence="8 11" id="KW-1133">Transmembrane helix</keyword>
<feature type="transmembrane region" description="Helical" evidence="11">
    <location>
        <begin position="20"/>
        <end position="38"/>
    </location>
</feature>
<comment type="subcellular location">
    <subcellularLocation>
        <location evidence="1">Membrane</location>
        <topology evidence="1">Multi-pass membrane protein</topology>
    </subcellularLocation>
</comment>
<dbReference type="PANTHER" id="PTHR23076">
    <property type="entry name" value="METALLOPROTEASE M41 FTSH"/>
    <property type="match status" value="1"/>
</dbReference>
<dbReference type="GO" id="GO:0016887">
    <property type="term" value="F:ATP hydrolysis activity"/>
    <property type="evidence" value="ECO:0007669"/>
    <property type="project" value="InterPro"/>
</dbReference>
<feature type="region of interest" description="Disordered" evidence="10">
    <location>
        <begin position="110"/>
        <end position="135"/>
    </location>
</feature>
<dbReference type="Pfam" id="PF17862">
    <property type="entry name" value="AAA_lid_3"/>
    <property type="match status" value="1"/>
</dbReference>
<keyword evidence="6" id="KW-0067">ATP-binding</keyword>
<evidence type="ECO:0000256" key="9">
    <source>
        <dbReference type="ARBA" id="ARBA00023136"/>
    </source>
</evidence>
<evidence type="ECO:0000256" key="7">
    <source>
        <dbReference type="ARBA" id="ARBA00022946"/>
    </source>
</evidence>
<dbReference type="Gene3D" id="3.40.50.300">
    <property type="entry name" value="P-loop containing nucleotide triphosphate hydrolases"/>
    <property type="match status" value="1"/>
</dbReference>
<evidence type="ECO:0000256" key="5">
    <source>
        <dbReference type="ARBA" id="ARBA00022801"/>
    </source>
</evidence>
<evidence type="ECO:0000256" key="2">
    <source>
        <dbReference type="ARBA" id="ARBA00022670"/>
    </source>
</evidence>
<keyword evidence="5" id="KW-0378">Hydrolase</keyword>
<dbReference type="Pfam" id="PF00004">
    <property type="entry name" value="AAA"/>
    <property type="match status" value="1"/>
</dbReference>
<dbReference type="GO" id="GO:0006508">
    <property type="term" value="P:proteolysis"/>
    <property type="evidence" value="ECO:0007669"/>
    <property type="project" value="UniProtKB-KW"/>
</dbReference>
<evidence type="ECO:0000256" key="10">
    <source>
        <dbReference type="SAM" id="MobiDB-lite"/>
    </source>
</evidence>
<reference evidence="13" key="1">
    <citation type="submission" date="2021-01" db="EMBL/GenBank/DDBJ databases">
        <authorList>
            <person name="Corre E."/>
            <person name="Pelletier E."/>
            <person name="Niang G."/>
            <person name="Scheremetjew M."/>
            <person name="Finn R."/>
            <person name="Kale V."/>
            <person name="Holt S."/>
            <person name="Cochrane G."/>
            <person name="Meng A."/>
            <person name="Brown T."/>
            <person name="Cohen L."/>
        </authorList>
    </citation>
    <scope>NUCLEOTIDE SEQUENCE</scope>
    <source>
        <strain evidence="13">RCC927</strain>
    </source>
</reference>
<dbReference type="Gene3D" id="1.10.8.60">
    <property type="match status" value="1"/>
</dbReference>
<dbReference type="InterPro" id="IPR027417">
    <property type="entry name" value="P-loop_NTPase"/>
</dbReference>
<evidence type="ECO:0000256" key="6">
    <source>
        <dbReference type="ARBA" id="ARBA00022840"/>
    </source>
</evidence>
<dbReference type="AlphaFoldDB" id="A0A7S3FAM0"/>
<feature type="compositionally biased region" description="Gly residues" evidence="10">
    <location>
        <begin position="546"/>
        <end position="563"/>
    </location>
</feature>
<feature type="region of interest" description="Disordered" evidence="10">
    <location>
        <begin position="537"/>
        <end position="569"/>
    </location>
</feature>
<name>A0A7S3FAM0_9VIRI</name>
<evidence type="ECO:0000256" key="1">
    <source>
        <dbReference type="ARBA" id="ARBA00004141"/>
    </source>
</evidence>
<keyword evidence="9 11" id="KW-0472">Membrane</keyword>
<dbReference type="FunFam" id="3.40.50.300:FF:000277">
    <property type="entry name" value="ATP-dependent zinc metalloprotease FtsH"/>
    <property type="match status" value="1"/>
</dbReference>
<keyword evidence="4" id="KW-0547">Nucleotide-binding</keyword>
<dbReference type="PANTHER" id="PTHR23076:SF110">
    <property type="entry name" value="INACTIVE ATP-DEPENDENT ZINC METALLOPROTEASE FTSHI 3, CHLOROPLASTIC-RELATED"/>
    <property type="match status" value="1"/>
</dbReference>
<dbReference type="InterPro" id="IPR003959">
    <property type="entry name" value="ATPase_AAA_core"/>
</dbReference>
<sequence length="569" mass="59523">MSSKPSRSQRPGGPMGWLRVVLLGLRGVVVGFLSLFAPSRWGRGLRLLGLLLLAQMVFGTATELSKQPAPKIVMYSTFNDMVRENKVGTVIFEEGGKRLRFSTKGGVEAKDAKGARGGKAAGKAKGKEEAETASKKSDEVLAEDVWTVQRIEGDRDLIPLLSKHGVRYGAEAASLSKSIQRVLMTALMLWIPLLPLFFIMRRAMNGRDGGSKRRQSSPRDDNGAPRVTFKDVAGVPEAKEELMEVVNFLRNPGKYRALGAKLPSGVLLVGPPGTGKTLLARAVAGEAGVPFFSANASEFVELFVGRGAARVRDLFREAKAKSPSVVFIDEVDAVGARRGMASNDERDQTLNQMLAEMDGFDGSSDVVVLFSTNRQEILDPALCRPGRIARRVTVGVPDEDGRRAILAVHLRSVPVAPADLAAGGGGGEDVSTAIEGQGGAEAGSPAGAALSAAEETAAKERVIVAVAAVTAGFAGAELANVVNEGALLAARDGRDRVQLQDFLDAVERAKVGIGNEGPAADLQKAAVRWMGRFATQATEGMDQRNGSGGSGGGGGGTVGGGGARAATLS</sequence>
<keyword evidence="7" id="KW-0809">Transit peptide</keyword>
<evidence type="ECO:0000256" key="3">
    <source>
        <dbReference type="ARBA" id="ARBA00022692"/>
    </source>
</evidence>
<feature type="transmembrane region" description="Helical" evidence="11">
    <location>
        <begin position="182"/>
        <end position="200"/>
    </location>
</feature>
<feature type="domain" description="AAA+ ATPase" evidence="12">
    <location>
        <begin position="262"/>
        <end position="398"/>
    </location>
</feature>
<organism evidence="13">
    <name type="scientific">Prasinoderma singulare</name>
    <dbReference type="NCBI Taxonomy" id="676789"/>
    <lineage>
        <taxon>Eukaryota</taxon>
        <taxon>Viridiplantae</taxon>
        <taxon>Prasinodermophyta</taxon>
        <taxon>Prasinodermophyceae</taxon>
        <taxon>Prasinodermales</taxon>
        <taxon>Prasinodermaceae</taxon>
        <taxon>Prasinoderma</taxon>
    </lineage>
</organism>
<dbReference type="InterPro" id="IPR041569">
    <property type="entry name" value="AAA_lid_3"/>
</dbReference>
<feature type="region of interest" description="Disordered" evidence="10">
    <location>
        <begin position="207"/>
        <end position="227"/>
    </location>
</feature>
<dbReference type="EMBL" id="HBHY01009805">
    <property type="protein sequence ID" value="CAE0137256.1"/>
    <property type="molecule type" value="Transcribed_RNA"/>
</dbReference>
<evidence type="ECO:0000256" key="11">
    <source>
        <dbReference type="SAM" id="Phobius"/>
    </source>
</evidence>
<dbReference type="InterPro" id="IPR003593">
    <property type="entry name" value="AAA+_ATPase"/>
</dbReference>
<evidence type="ECO:0000256" key="8">
    <source>
        <dbReference type="ARBA" id="ARBA00022989"/>
    </source>
</evidence>
<dbReference type="GO" id="GO:0004176">
    <property type="term" value="F:ATP-dependent peptidase activity"/>
    <property type="evidence" value="ECO:0007669"/>
    <property type="project" value="TreeGrafter"/>
</dbReference>
<dbReference type="GO" id="GO:0005524">
    <property type="term" value="F:ATP binding"/>
    <property type="evidence" value="ECO:0007669"/>
    <property type="project" value="UniProtKB-KW"/>
</dbReference>
<evidence type="ECO:0000256" key="4">
    <source>
        <dbReference type="ARBA" id="ARBA00022741"/>
    </source>
</evidence>
<feature type="compositionally biased region" description="Basic and acidic residues" evidence="10">
    <location>
        <begin position="125"/>
        <end position="135"/>
    </location>
</feature>
<keyword evidence="3 11" id="KW-0812">Transmembrane</keyword>
<proteinExistence type="predicted"/>
<dbReference type="SMART" id="SM00382">
    <property type="entry name" value="AAA"/>
    <property type="match status" value="1"/>
</dbReference>
<keyword evidence="2" id="KW-0645">Protease</keyword>
<evidence type="ECO:0000313" key="13">
    <source>
        <dbReference type="EMBL" id="CAE0137256.1"/>
    </source>
</evidence>
<dbReference type="SUPFAM" id="SSF52540">
    <property type="entry name" value="P-loop containing nucleoside triphosphate hydrolases"/>
    <property type="match status" value="1"/>
</dbReference>